<dbReference type="RefSeq" id="WP_346820277.1">
    <property type="nucleotide sequence ID" value="NZ_JBDKWZ010000003.1"/>
</dbReference>
<gene>
    <name evidence="7" type="primary">mreC</name>
    <name evidence="7" type="ORF">AAG747_06200</name>
</gene>
<dbReference type="EMBL" id="JBDKWZ010000003">
    <property type="protein sequence ID" value="MEN7547489.1"/>
    <property type="molecule type" value="Genomic_DNA"/>
</dbReference>
<dbReference type="InterPro" id="IPR042177">
    <property type="entry name" value="Cell/Rod_1"/>
</dbReference>
<keyword evidence="5" id="KW-0812">Transmembrane</keyword>
<evidence type="ECO:0000256" key="4">
    <source>
        <dbReference type="ARBA" id="ARBA00032089"/>
    </source>
</evidence>
<evidence type="ECO:0000259" key="6">
    <source>
        <dbReference type="Pfam" id="PF04085"/>
    </source>
</evidence>
<proteinExistence type="inferred from homology"/>
<sequence length="272" mass="30491">MNQLLAFIFKFRFFIVFLALELICMWLIFTQNTYQRYAFLSSSNALAGNVFSVSDNISGYFHLTAENQTLVKENARLRNLLWSLSPNVNTDSLRTDSLEYEFIPAKVVNNSFLQSNNYLTINKGRKHGLKPGMGVISTLGVVGKIKACSENFSTVYSLLHSNIMVSSQLKKSKTLCTTKWEGTDYTEASLLYISRHVEISQGDTVVSSGSNAVFPENILIGVVNKVDNNESESFQNIQLKLATDFSNLSYVYVINNFSRAEKDSLESASTND</sequence>
<dbReference type="GO" id="GO:0008360">
    <property type="term" value="P:regulation of cell shape"/>
    <property type="evidence" value="ECO:0007669"/>
    <property type="project" value="UniProtKB-KW"/>
</dbReference>
<evidence type="ECO:0000256" key="5">
    <source>
        <dbReference type="SAM" id="Phobius"/>
    </source>
</evidence>
<dbReference type="Pfam" id="PF04085">
    <property type="entry name" value="MreC"/>
    <property type="match status" value="1"/>
</dbReference>
<feature type="transmembrane region" description="Helical" evidence="5">
    <location>
        <begin position="7"/>
        <end position="29"/>
    </location>
</feature>
<dbReference type="NCBIfam" id="NF010532">
    <property type="entry name" value="PRK13922.9-3"/>
    <property type="match status" value="1"/>
</dbReference>
<keyword evidence="3" id="KW-0133">Cell shape</keyword>
<dbReference type="Gene3D" id="2.40.10.350">
    <property type="entry name" value="Rod shape-determining protein MreC, domain 2"/>
    <property type="match status" value="1"/>
</dbReference>
<evidence type="ECO:0000256" key="2">
    <source>
        <dbReference type="ARBA" id="ARBA00013855"/>
    </source>
</evidence>
<dbReference type="Proteomes" id="UP001403385">
    <property type="component" value="Unassembled WGS sequence"/>
</dbReference>
<dbReference type="Gene3D" id="2.40.10.340">
    <property type="entry name" value="Rod shape-determining protein MreC, domain 1"/>
    <property type="match status" value="1"/>
</dbReference>
<dbReference type="InterPro" id="IPR007221">
    <property type="entry name" value="MreC"/>
</dbReference>
<name>A0AAW9S540_9BACT</name>
<comment type="caution">
    <text evidence="7">The sequence shown here is derived from an EMBL/GenBank/DDBJ whole genome shotgun (WGS) entry which is preliminary data.</text>
</comment>
<protein>
    <recommendedName>
        <fullName evidence="2">Cell shape-determining protein MreC</fullName>
    </recommendedName>
    <alternativeName>
        <fullName evidence="4">Cell shape protein MreC</fullName>
    </alternativeName>
</protein>
<evidence type="ECO:0000313" key="7">
    <source>
        <dbReference type="EMBL" id="MEN7547489.1"/>
    </source>
</evidence>
<keyword evidence="5" id="KW-0472">Membrane</keyword>
<dbReference type="GO" id="GO:0005886">
    <property type="term" value="C:plasma membrane"/>
    <property type="evidence" value="ECO:0007669"/>
    <property type="project" value="TreeGrafter"/>
</dbReference>
<keyword evidence="8" id="KW-1185">Reference proteome</keyword>
<keyword evidence="5" id="KW-1133">Transmembrane helix</keyword>
<organism evidence="7 8">
    <name type="scientific">Rapidithrix thailandica</name>
    <dbReference type="NCBI Taxonomy" id="413964"/>
    <lineage>
        <taxon>Bacteria</taxon>
        <taxon>Pseudomonadati</taxon>
        <taxon>Bacteroidota</taxon>
        <taxon>Cytophagia</taxon>
        <taxon>Cytophagales</taxon>
        <taxon>Flammeovirgaceae</taxon>
        <taxon>Rapidithrix</taxon>
    </lineage>
</organism>
<evidence type="ECO:0000313" key="8">
    <source>
        <dbReference type="Proteomes" id="UP001403385"/>
    </source>
</evidence>
<feature type="domain" description="Rod shape-determining protein MreC beta-barrel core" evidence="6">
    <location>
        <begin position="107"/>
        <end position="254"/>
    </location>
</feature>
<dbReference type="InterPro" id="IPR042175">
    <property type="entry name" value="Cell/Rod_MreC_2"/>
</dbReference>
<dbReference type="PANTHER" id="PTHR34138">
    <property type="entry name" value="CELL SHAPE-DETERMINING PROTEIN MREC"/>
    <property type="match status" value="1"/>
</dbReference>
<dbReference type="AlphaFoldDB" id="A0AAW9S540"/>
<evidence type="ECO:0000256" key="1">
    <source>
        <dbReference type="ARBA" id="ARBA00009369"/>
    </source>
</evidence>
<reference evidence="7 8" key="1">
    <citation type="submission" date="2024-04" db="EMBL/GenBank/DDBJ databases">
        <title>Novel genus in family Flammeovirgaceae.</title>
        <authorList>
            <person name="Nguyen T.H."/>
            <person name="Vuong T.Q."/>
            <person name="Le H."/>
            <person name="Kim S.-G."/>
        </authorList>
    </citation>
    <scope>NUCLEOTIDE SEQUENCE [LARGE SCALE GENOMIC DNA]</scope>
    <source>
        <strain evidence="7 8">JCM 23209</strain>
    </source>
</reference>
<accession>A0AAW9S540</accession>
<evidence type="ECO:0000256" key="3">
    <source>
        <dbReference type="ARBA" id="ARBA00022960"/>
    </source>
</evidence>
<dbReference type="InterPro" id="IPR055342">
    <property type="entry name" value="MreC_beta-barrel_core"/>
</dbReference>
<comment type="similarity">
    <text evidence="1">Belongs to the MreC family.</text>
</comment>
<dbReference type="PANTHER" id="PTHR34138:SF1">
    <property type="entry name" value="CELL SHAPE-DETERMINING PROTEIN MREC"/>
    <property type="match status" value="1"/>
</dbReference>